<gene>
    <name evidence="2" type="ORF">B0D71_15155</name>
</gene>
<name>A0A2S3VNK9_9PSED</name>
<feature type="compositionally biased region" description="Basic residues" evidence="1">
    <location>
        <begin position="38"/>
        <end position="47"/>
    </location>
</feature>
<feature type="region of interest" description="Disordered" evidence="1">
    <location>
        <begin position="18"/>
        <end position="56"/>
    </location>
</feature>
<reference evidence="3" key="1">
    <citation type="submission" date="2017-02" db="EMBL/GenBank/DDBJ databases">
        <authorList>
            <person name="Furmanczyk E.M."/>
        </authorList>
    </citation>
    <scope>NUCLEOTIDE SEQUENCE [LARGE SCALE GENOMIC DNA]</scope>
    <source>
        <strain evidence="3">AP3_22</strain>
    </source>
</reference>
<dbReference type="OrthoDB" id="6900915at2"/>
<keyword evidence="3" id="KW-1185">Reference proteome</keyword>
<evidence type="ECO:0000313" key="2">
    <source>
        <dbReference type="EMBL" id="POF41547.1"/>
    </source>
</evidence>
<dbReference type="Proteomes" id="UP000237440">
    <property type="component" value="Unassembled WGS sequence"/>
</dbReference>
<evidence type="ECO:0000313" key="3">
    <source>
        <dbReference type="Proteomes" id="UP000237440"/>
    </source>
</evidence>
<dbReference type="AlphaFoldDB" id="A0A2S3VNK9"/>
<comment type="caution">
    <text evidence="2">The sequence shown here is derived from an EMBL/GenBank/DDBJ whole genome shotgun (WGS) entry which is preliminary data.</text>
</comment>
<accession>A0A2S3VNK9</accession>
<sequence>MPAPVASELLWRGSLPPLGREAALKDGPAAQSNGAMRRSGKPPRHRVSAQATSNAHATARTALAAVAPAPGICPGPAS</sequence>
<dbReference type="EMBL" id="MUJK01000004">
    <property type="protein sequence ID" value="POF41547.1"/>
    <property type="molecule type" value="Genomic_DNA"/>
</dbReference>
<protein>
    <submittedName>
        <fullName evidence="2">Uncharacterized protein</fullName>
    </submittedName>
</protein>
<proteinExistence type="predicted"/>
<evidence type="ECO:0000256" key="1">
    <source>
        <dbReference type="SAM" id="MobiDB-lite"/>
    </source>
</evidence>
<organism evidence="2 3">
    <name type="scientific">Pseudomonas laurylsulfativorans</name>
    <dbReference type="NCBI Taxonomy" id="1943631"/>
    <lineage>
        <taxon>Bacteria</taxon>
        <taxon>Pseudomonadati</taxon>
        <taxon>Pseudomonadota</taxon>
        <taxon>Gammaproteobacteria</taxon>
        <taxon>Pseudomonadales</taxon>
        <taxon>Pseudomonadaceae</taxon>
        <taxon>Pseudomonas</taxon>
    </lineage>
</organism>